<evidence type="ECO:0000313" key="2">
    <source>
        <dbReference type="EMBL" id="VVN40535.1"/>
    </source>
</evidence>
<sequence length="318" mass="33551">MVDAVQRRAVAEQAGQLGAFFRVDLVKALGQFAGIRAIAGQQAHGAEDADLGLALVQIAAGLLAHGLQTVEVDVDGQGGDDLVGGHQREHDAGHQHLLTVDLIEVGLDHTDLAGGARAHRPSVGRFAAGANAGVVHVAFWQGHGGQLARGRLRPVQGEAAFLVAAQVFLVDEQRVLVVQRVGFEYQRQAEQVGVGLQCGAHLAGHVFAQVEGIEKALFGLLAQEQHLAREAGAVLVGIHELATNVQRLDFALGFNTPLGRFGEHLHAAGLDQLRAVLHAVQRESHQQGDDAGQAQAGEQGDLPLNGKLSERHGEVLRS</sequence>
<feature type="compositionally biased region" description="Low complexity" evidence="1">
    <location>
        <begin position="289"/>
        <end position="301"/>
    </location>
</feature>
<accession>A0A5E6XIQ1</accession>
<gene>
    <name evidence="2" type="ORF">PS652_05404</name>
</gene>
<feature type="region of interest" description="Disordered" evidence="1">
    <location>
        <begin position="281"/>
        <end position="318"/>
    </location>
</feature>
<dbReference type="EMBL" id="CABVHG010000059">
    <property type="protein sequence ID" value="VVN40535.1"/>
    <property type="molecule type" value="Genomic_DNA"/>
</dbReference>
<evidence type="ECO:0000256" key="1">
    <source>
        <dbReference type="SAM" id="MobiDB-lite"/>
    </source>
</evidence>
<protein>
    <submittedName>
        <fullName evidence="2">Uncharacterized protein</fullName>
    </submittedName>
</protein>
<feature type="compositionally biased region" description="Basic and acidic residues" evidence="1">
    <location>
        <begin position="308"/>
        <end position="318"/>
    </location>
</feature>
<organism evidence="2">
    <name type="scientific">Pseudomonas fluorescens</name>
    <dbReference type="NCBI Taxonomy" id="294"/>
    <lineage>
        <taxon>Bacteria</taxon>
        <taxon>Pseudomonadati</taxon>
        <taxon>Pseudomonadota</taxon>
        <taxon>Gammaproteobacteria</taxon>
        <taxon>Pseudomonadales</taxon>
        <taxon>Pseudomonadaceae</taxon>
        <taxon>Pseudomonas</taxon>
    </lineage>
</organism>
<name>A0A5E6XIQ1_PSEFL</name>
<dbReference type="AlphaFoldDB" id="A0A5E6XIQ1"/>
<reference evidence="2" key="1">
    <citation type="submission" date="2019-09" db="EMBL/GenBank/DDBJ databases">
        <authorList>
            <person name="Chandra G."/>
            <person name="Truman W A."/>
        </authorList>
    </citation>
    <scope>NUCLEOTIDE SEQUENCE [LARGE SCALE GENOMIC DNA]</scope>
    <source>
        <strain evidence="2">PS652</strain>
    </source>
</reference>
<proteinExistence type="predicted"/>